<evidence type="ECO:0000313" key="2">
    <source>
        <dbReference type="Proteomes" id="UP000004870"/>
    </source>
</evidence>
<reference evidence="1 2" key="1">
    <citation type="submission" date="2009-08" db="EMBL/GenBank/DDBJ databases">
        <authorList>
            <person name="Qin X."/>
            <person name="Bachman B."/>
            <person name="Battles P."/>
            <person name="Bell A."/>
            <person name="Bess C."/>
            <person name="Bickham C."/>
            <person name="Chaboub L."/>
            <person name="Chen D."/>
            <person name="Coyle M."/>
            <person name="Deiros D.R."/>
            <person name="Dinh H."/>
            <person name="Forbes L."/>
            <person name="Fowler G."/>
            <person name="Francisco L."/>
            <person name="Fu Q."/>
            <person name="Gubbala S."/>
            <person name="Hale W."/>
            <person name="Han Y."/>
            <person name="Hemphill L."/>
            <person name="Highlander S.K."/>
            <person name="Hirani K."/>
            <person name="Hogues M."/>
            <person name="Jackson L."/>
            <person name="Jakkamsetti A."/>
            <person name="Javaid M."/>
            <person name="Jiang H."/>
            <person name="Korchina V."/>
            <person name="Kovar C."/>
            <person name="Lara F."/>
            <person name="Lee S."/>
            <person name="Mata R."/>
            <person name="Mathew T."/>
            <person name="Moen C."/>
            <person name="Morales K."/>
            <person name="Munidasa M."/>
            <person name="Nazareth L."/>
            <person name="Ngo R."/>
            <person name="Nguyen L."/>
            <person name="Okwuonu G."/>
            <person name="Ongeri F."/>
            <person name="Patil S."/>
            <person name="Petrosino J."/>
            <person name="Pham C."/>
            <person name="Pham P."/>
            <person name="Pu L.-L."/>
            <person name="Puazo M."/>
            <person name="Raj R."/>
            <person name="Reid J."/>
            <person name="Rouhana J."/>
            <person name="Saada N."/>
            <person name="Shang Y."/>
            <person name="Simmons D."/>
            <person name="Thornton R."/>
            <person name="Warren J."/>
            <person name="Weissenberger G."/>
            <person name="Zhang J."/>
            <person name="Zhang L."/>
            <person name="Zhou C."/>
            <person name="Zhu D."/>
            <person name="Muzny D."/>
            <person name="Worley K."/>
            <person name="Gibbs R."/>
        </authorList>
    </citation>
    <scope>NUCLEOTIDE SEQUENCE [LARGE SCALE GENOMIC DNA]</scope>
    <source>
        <strain evidence="2">ATCC 15826 / DSM 8339 / NCTC 10426 / 6573</strain>
    </source>
</reference>
<protein>
    <submittedName>
        <fullName evidence="1">Uncharacterized protein</fullName>
    </submittedName>
</protein>
<proteinExistence type="predicted"/>
<dbReference type="Proteomes" id="UP000004870">
    <property type="component" value="Unassembled WGS sequence"/>
</dbReference>
<dbReference type="EMBL" id="ACKY01000111">
    <property type="protein sequence ID" value="EEV87837.1"/>
    <property type="molecule type" value="Genomic_DNA"/>
</dbReference>
<name>C8NBX4_CARH6</name>
<comment type="caution">
    <text evidence="1">The sequence shown here is derived from an EMBL/GenBank/DDBJ whole genome shotgun (WGS) entry which is preliminary data.</text>
</comment>
<gene>
    <name evidence="1" type="ORF">HMPREF0198_2002</name>
</gene>
<dbReference type="AlphaFoldDB" id="C8NBX4"/>
<organism evidence="1 2">
    <name type="scientific">Cardiobacterium hominis (strain ATCC 15826 / DSM 8339 / NCTC 10426 / 6573)</name>
    <dbReference type="NCBI Taxonomy" id="638300"/>
    <lineage>
        <taxon>Bacteria</taxon>
        <taxon>Pseudomonadati</taxon>
        <taxon>Pseudomonadota</taxon>
        <taxon>Gammaproteobacteria</taxon>
        <taxon>Cardiobacteriales</taxon>
        <taxon>Cardiobacteriaceae</taxon>
        <taxon>Cardiobacterium</taxon>
    </lineage>
</organism>
<dbReference type="HOGENOM" id="CLU_3115890_0_0_6"/>
<keyword evidence="2" id="KW-1185">Reference proteome</keyword>
<evidence type="ECO:0000313" key="1">
    <source>
        <dbReference type="EMBL" id="EEV87837.1"/>
    </source>
</evidence>
<accession>C8NBX4</accession>
<sequence length="50" mass="5623">MMVDLDNVIGLGYDSSFGVVNCCCIKEKKLSYLTGSFMICNKVEIKKDLR</sequence>